<feature type="region of interest" description="Disordered" evidence="6">
    <location>
        <begin position="251"/>
        <end position="276"/>
    </location>
</feature>
<dbReference type="OrthoDB" id="9983138at2759"/>
<evidence type="ECO:0000313" key="8">
    <source>
        <dbReference type="EMBL" id="GBP54249.1"/>
    </source>
</evidence>
<evidence type="ECO:0000256" key="2">
    <source>
        <dbReference type="ARBA" id="ARBA00004210"/>
    </source>
</evidence>
<dbReference type="Gene3D" id="3.30.420.10">
    <property type="entry name" value="Ribonuclease H-like superfamily/Ribonuclease H"/>
    <property type="match status" value="1"/>
</dbReference>
<evidence type="ECO:0000256" key="5">
    <source>
        <dbReference type="ARBA" id="ARBA00023242"/>
    </source>
</evidence>
<comment type="subcellular location">
    <subcellularLocation>
        <location evidence="2">Cytoplasm</location>
        <location evidence="2">Stress granule</location>
    </subcellularLocation>
    <subcellularLocation>
        <location evidence="1">Nucleus</location>
    </subcellularLocation>
</comment>
<dbReference type="AlphaFoldDB" id="A0A4C1WVI4"/>
<comment type="similarity">
    <text evidence="3">Belongs to the MCRIP family.</text>
</comment>
<proteinExistence type="inferred from homology"/>
<evidence type="ECO:0000313" key="9">
    <source>
        <dbReference type="Proteomes" id="UP000299102"/>
    </source>
</evidence>
<feature type="domain" description="RNase H type-1" evidence="7">
    <location>
        <begin position="1"/>
        <end position="55"/>
    </location>
</feature>
<feature type="compositionally biased region" description="Low complexity" evidence="6">
    <location>
        <begin position="253"/>
        <end position="276"/>
    </location>
</feature>
<evidence type="ECO:0000259" key="7">
    <source>
        <dbReference type="PROSITE" id="PS50879"/>
    </source>
</evidence>
<dbReference type="InterPro" id="IPR036397">
    <property type="entry name" value="RNaseH_sf"/>
</dbReference>
<accession>A0A4C1WVI4</accession>
<evidence type="ECO:0000256" key="3">
    <source>
        <dbReference type="ARBA" id="ARBA00010821"/>
    </source>
</evidence>
<keyword evidence="5" id="KW-0539">Nucleus</keyword>
<dbReference type="SUPFAM" id="SSF53098">
    <property type="entry name" value="Ribonuclease H-like"/>
    <property type="match status" value="1"/>
</dbReference>
<keyword evidence="4" id="KW-0963">Cytoplasm</keyword>
<dbReference type="STRING" id="151549.A0A4C1WVI4"/>
<dbReference type="Pfam" id="PF14799">
    <property type="entry name" value="FAM195"/>
    <property type="match status" value="1"/>
</dbReference>
<dbReference type="GO" id="GO:0010494">
    <property type="term" value="C:cytoplasmic stress granule"/>
    <property type="evidence" value="ECO:0007669"/>
    <property type="project" value="UniProtKB-SubCell"/>
</dbReference>
<dbReference type="InterPro" id="IPR029428">
    <property type="entry name" value="MCRIP"/>
</dbReference>
<dbReference type="GO" id="GO:0005634">
    <property type="term" value="C:nucleus"/>
    <property type="evidence" value="ECO:0007669"/>
    <property type="project" value="UniProtKB-SubCell"/>
</dbReference>
<evidence type="ECO:0000256" key="1">
    <source>
        <dbReference type="ARBA" id="ARBA00004123"/>
    </source>
</evidence>
<protein>
    <recommendedName>
        <fullName evidence="7">RNase H type-1 domain-containing protein</fullName>
    </recommendedName>
</protein>
<dbReference type="EMBL" id="BGZK01000642">
    <property type="protein sequence ID" value="GBP54249.1"/>
    <property type="molecule type" value="Genomic_DNA"/>
</dbReference>
<dbReference type="InterPro" id="IPR012337">
    <property type="entry name" value="RNaseH-like_sf"/>
</dbReference>
<organism evidence="8 9">
    <name type="scientific">Eumeta variegata</name>
    <name type="common">Bagworm moth</name>
    <name type="synonym">Eumeta japonica</name>
    <dbReference type="NCBI Taxonomy" id="151549"/>
    <lineage>
        <taxon>Eukaryota</taxon>
        <taxon>Metazoa</taxon>
        <taxon>Ecdysozoa</taxon>
        <taxon>Arthropoda</taxon>
        <taxon>Hexapoda</taxon>
        <taxon>Insecta</taxon>
        <taxon>Pterygota</taxon>
        <taxon>Neoptera</taxon>
        <taxon>Endopterygota</taxon>
        <taxon>Lepidoptera</taxon>
        <taxon>Glossata</taxon>
        <taxon>Ditrysia</taxon>
        <taxon>Tineoidea</taxon>
        <taxon>Psychidae</taxon>
        <taxon>Oiketicinae</taxon>
        <taxon>Eumeta</taxon>
    </lineage>
</organism>
<feature type="region of interest" description="Disordered" evidence="6">
    <location>
        <begin position="186"/>
        <end position="219"/>
    </location>
</feature>
<name>A0A4C1WVI4_EUMVA</name>
<dbReference type="PANTHER" id="PTHR46114">
    <property type="entry name" value="APPLE DOMAIN-CONTAINING PROTEIN"/>
    <property type="match status" value="1"/>
</dbReference>
<gene>
    <name evidence="8" type="ORF">EVAR_36464_1</name>
</gene>
<sequence>MLTGPKTYNPLAYAARQNIRDIVTEGREVRLFWVRAHADTAGNERADELARNASLKRKTVADYDRFPLSYAKNVRDQVQDVLHIHEECPIFARERAETEAGAGVIIKIPKLNIKKSKAGVFDDAQIQRLMKDECFLKVMIKVEAEAWSGFVLLKHFLGDYSEDQEEHFYQDSKVMDKRYQGLSQNLERLDSRKDHQRKSSESDNGEIISMPKPVFHSNGKKTVHQRIHHHVITPQHEEIIKYISETWIQSTYGESEPSSPNSSSGSESSSSSQLSNLYYQDEPNPALCDFKAFDLETWWGKRLFQNITNSL</sequence>
<dbReference type="GO" id="GO:0004523">
    <property type="term" value="F:RNA-DNA hybrid ribonuclease activity"/>
    <property type="evidence" value="ECO:0007669"/>
    <property type="project" value="InterPro"/>
</dbReference>
<dbReference type="PANTHER" id="PTHR46114:SF1">
    <property type="entry name" value="ZAD DOMAIN-CONTAINING PROTEIN"/>
    <property type="match status" value="1"/>
</dbReference>
<keyword evidence="9" id="KW-1185">Reference proteome</keyword>
<evidence type="ECO:0000256" key="6">
    <source>
        <dbReference type="SAM" id="MobiDB-lite"/>
    </source>
</evidence>
<dbReference type="GO" id="GO:0003676">
    <property type="term" value="F:nucleic acid binding"/>
    <property type="evidence" value="ECO:0007669"/>
    <property type="project" value="InterPro"/>
</dbReference>
<feature type="compositionally biased region" description="Basic and acidic residues" evidence="6">
    <location>
        <begin position="187"/>
        <end position="201"/>
    </location>
</feature>
<evidence type="ECO:0000256" key="4">
    <source>
        <dbReference type="ARBA" id="ARBA00022490"/>
    </source>
</evidence>
<dbReference type="Proteomes" id="UP000299102">
    <property type="component" value="Unassembled WGS sequence"/>
</dbReference>
<dbReference type="PROSITE" id="PS50879">
    <property type="entry name" value="RNASE_H_1"/>
    <property type="match status" value="1"/>
</dbReference>
<comment type="caution">
    <text evidence="8">The sequence shown here is derived from an EMBL/GenBank/DDBJ whole genome shotgun (WGS) entry which is preliminary data.</text>
</comment>
<reference evidence="8 9" key="1">
    <citation type="journal article" date="2019" name="Commun. Biol.">
        <title>The bagworm genome reveals a unique fibroin gene that provides high tensile strength.</title>
        <authorList>
            <person name="Kono N."/>
            <person name="Nakamura H."/>
            <person name="Ohtoshi R."/>
            <person name="Tomita M."/>
            <person name="Numata K."/>
            <person name="Arakawa K."/>
        </authorList>
    </citation>
    <scope>NUCLEOTIDE SEQUENCE [LARGE SCALE GENOMIC DNA]</scope>
</reference>
<dbReference type="InterPro" id="IPR002156">
    <property type="entry name" value="RNaseH_domain"/>
</dbReference>